<dbReference type="AlphaFoldDB" id="A0AA35VDU2"/>
<sequence length="94" mass="10597">MLLSIFDPQLMAINDPEHREEEEVAAADDEDTAAFDFHANRRSQILFIISTGQKSRLASSSVGNATNDPPLAHPMLTVDPSYFCYFIHELQEEE</sequence>
<organism evidence="1 2">
    <name type="scientific">Lactuca saligna</name>
    <name type="common">Willowleaf lettuce</name>
    <dbReference type="NCBI Taxonomy" id="75948"/>
    <lineage>
        <taxon>Eukaryota</taxon>
        <taxon>Viridiplantae</taxon>
        <taxon>Streptophyta</taxon>
        <taxon>Embryophyta</taxon>
        <taxon>Tracheophyta</taxon>
        <taxon>Spermatophyta</taxon>
        <taxon>Magnoliopsida</taxon>
        <taxon>eudicotyledons</taxon>
        <taxon>Gunneridae</taxon>
        <taxon>Pentapetalae</taxon>
        <taxon>asterids</taxon>
        <taxon>campanulids</taxon>
        <taxon>Asterales</taxon>
        <taxon>Asteraceae</taxon>
        <taxon>Cichorioideae</taxon>
        <taxon>Cichorieae</taxon>
        <taxon>Lactucinae</taxon>
        <taxon>Lactuca</taxon>
    </lineage>
</organism>
<evidence type="ECO:0000313" key="1">
    <source>
        <dbReference type="EMBL" id="CAI9267098.1"/>
    </source>
</evidence>
<dbReference type="Proteomes" id="UP001177003">
    <property type="component" value="Chromosome 1"/>
</dbReference>
<name>A0AA35VDU2_LACSI</name>
<proteinExistence type="predicted"/>
<gene>
    <name evidence="1" type="ORF">LSALG_LOCUS7604</name>
</gene>
<accession>A0AA35VDU2</accession>
<dbReference type="EMBL" id="OX465077">
    <property type="protein sequence ID" value="CAI9267098.1"/>
    <property type="molecule type" value="Genomic_DNA"/>
</dbReference>
<protein>
    <submittedName>
        <fullName evidence="1">Uncharacterized protein</fullName>
    </submittedName>
</protein>
<reference evidence="1" key="1">
    <citation type="submission" date="2023-04" db="EMBL/GenBank/DDBJ databases">
        <authorList>
            <person name="Vijverberg K."/>
            <person name="Xiong W."/>
            <person name="Schranz E."/>
        </authorList>
    </citation>
    <scope>NUCLEOTIDE SEQUENCE</scope>
</reference>
<evidence type="ECO:0000313" key="2">
    <source>
        <dbReference type="Proteomes" id="UP001177003"/>
    </source>
</evidence>
<keyword evidence="2" id="KW-1185">Reference proteome</keyword>